<dbReference type="Proteomes" id="UP001412067">
    <property type="component" value="Unassembled WGS sequence"/>
</dbReference>
<comment type="caution">
    <text evidence="6">The sequence shown here is derived from an EMBL/GenBank/DDBJ whole genome shotgun (WGS) entry which is preliminary data.</text>
</comment>
<keyword evidence="5" id="KW-0539">Nucleus</keyword>
<accession>A0ABR2M9T7</accession>
<dbReference type="PANTHER" id="PTHR15217:SF0">
    <property type="entry name" value="PRE-MRNA-SPLICING REGULATOR WTAP"/>
    <property type="match status" value="1"/>
</dbReference>
<dbReference type="PANTHER" id="PTHR15217">
    <property type="entry name" value="WILMS' TUMOR 1-ASSOCIATING PROTEIN"/>
    <property type="match status" value="1"/>
</dbReference>
<organism evidence="6 7">
    <name type="scientific">Platanthera guangdongensis</name>
    <dbReference type="NCBI Taxonomy" id="2320717"/>
    <lineage>
        <taxon>Eukaryota</taxon>
        <taxon>Viridiplantae</taxon>
        <taxon>Streptophyta</taxon>
        <taxon>Embryophyta</taxon>
        <taxon>Tracheophyta</taxon>
        <taxon>Spermatophyta</taxon>
        <taxon>Magnoliopsida</taxon>
        <taxon>Liliopsida</taxon>
        <taxon>Asparagales</taxon>
        <taxon>Orchidaceae</taxon>
        <taxon>Orchidoideae</taxon>
        <taxon>Orchideae</taxon>
        <taxon>Orchidinae</taxon>
        <taxon>Platanthera</taxon>
    </lineage>
</organism>
<protein>
    <submittedName>
        <fullName evidence="6">FKBP12-interacting protein of 37 kDa</fullName>
    </submittedName>
</protein>
<comment type="subcellular location">
    <subcellularLocation>
        <location evidence="1">Nucleus</location>
    </subcellularLocation>
</comment>
<keyword evidence="3" id="KW-0507">mRNA processing</keyword>
<proteinExistence type="inferred from homology"/>
<evidence type="ECO:0000256" key="3">
    <source>
        <dbReference type="ARBA" id="ARBA00022664"/>
    </source>
</evidence>
<name>A0ABR2M9T7_9ASPA</name>
<evidence type="ECO:0000256" key="5">
    <source>
        <dbReference type="ARBA" id="ARBA00023242"/>
    </source>
</evidence>
<evidence type="ECO:0000313" key="6">
    <source>
        <dbReference type="EMBL" id="KAK8960411.1"/>
    </source>
</evidence>
<dbReference type="InterPro" id="IPR033757">
    <property type="entry name" value="WTAP"/>
</dbReference>
<gene>
    <name evidence="6" type="primary">FIP37</name>
    <name evidence="6" type="ORF">KSP40_PGU022428</name>
</gene>
<evidence type="ECO:0000256" key="4">
    <source>
        <dbReference type="ARBA" id="ARBA00023187"/>
    </source>
</evidence>
<dbReference type="Pfam" id="PF17098">
    <property type="entry name" value="Wtap"/>
    <property type="match status" value="1"/>
</dbReference>
<reference evidence="6 7" key="1">
    <citation type="journal article" date="2022" name="Nat. Plants">
        <title>Genomes of leafy and leafless Platanthera orchids illuminate the evolution of mycoheterotrophy.</title>
        <authorList>
            <person name="Li M.H."/>
            <person name="Liu K.W."/>
            <person name="Li Z."/>
            <person name="Lu H.C."/>
            <person name="Ye Q.L."/>
            <person name="Zhang D."/>
            <person name="Wang J.Y."/>
            <person name="Li Y.F."/>
            <person name="Zhong Z.M."/>
            <person name="Liu X."/>
            <person name="Yu X."/>
            <person name="Liu D.K."/>
            <person name="Tu X.D."/>
            <person name="Liu B."/>
            <person name="Hao Y."/>
            <person name="Liao X.Y."/>
            <person name="Jiang Y.T."/>
            <person name="Sun W.H."/>
            <person name="Chen J."/>
            <person name="Chen Y.Q."/>
            <person name="Ai Y."/>
            <person name="Zhai J.W."/>
            <person name="Wu S.S."/>
            <person name="Zhou Z."/>
            <person name="Hsiao Y.Y."/>
            <person name="Wu W.L."/>
            <person name="Chen Y.Y."/>
            <person name="Lin Y.F."/>
            <person name="Hsu J.L."/>
            <person name="Li C.Y."/>
            <person name="Wang Z.W."/>
            <person name="Zhao X."/>
            <person name="Zhong W.Y."/>
            <person name="Ma X.K."/>
            <person name="Ma L."/>
            <person name="Huang J."/>
            <person name="Chen G.Z."/>
            <person name="Huang M.Z."/>
            <person name="Huang L."/>
            <person name="Peng D.H."/>
            <person name="Luo Y.B."/>
            <person name="Zou S.Q."/>
            <person name="Chen S.P."/>
            <person name="Lan S."/>
            <person name="Tsai W.C."/>
            <person name="Van de Peer Y."/>
            <person name="Liu Z.J."/>
        </authorList>
    </citation>
    <scope>NUCLEOTIDE SEQUENCE [LARGE SCALE GENOMIC DNA]</scope>
    <source>
        <strain evidence="6">Lor288</strain>
    </source>
</reference>
<keyword evidence="7" id="KW-1185">Reference proteome</keyword>
<evidence type="ECO:0000256" key="1">
    <source>
        <dbReference type="ARBA" id="ARBA00004123"/>
    </source>
</evidence>
<evidence type="ECO:0000313" key="7">
    <source>
        <dbReference type="Proteomes" id="UP001412067"/>
    </source>
</evidence>
<dbReference type="EMBL" id="JBBWWR010000010">
    <property type="protein sequence ID" value="KAK8960411.1"/>
    <property type="molecule type" value="Genomic_DNA"/>
</dbReference>
<keyword evidence="4" id="KW-0508">mRNA splicing</keyword>
<comment type="similarity">
    <text evidence="2">Belongs to the fl(2)d family.</text>
</comment>
<evidence type="ECO:0000256" key="2">
    <source>
        <dbReference type="ARBA" id="ARBA00010313"/>
    </source>
</evidence>
<sequence length="79" mass="8591">MAKCRTLQEENEEIGAVASEGKIHEMAMKMAVLKTQNTELKNQFEAKGAEEEDGEGLFACVGGGYIARGREDEVQALLS</sequence>